<dbReference type="Proteomes" id="UP000054564">
    <property type="component" value="Unassembled WGS sequence"/>
</dbReference>
<dbReference type="AlphaFoldDB" id="A0A0L0W038"/>
<evidence type="ECO:0000313" key="1">
    <source>
        <dbReference type="EMBL" id="KNF04884.1"/>
    </source>
</evidence>
<keyword evidence="2" id="KW-1185">Reference proteome</keyword>
<sequence>MPYETMQNPSAMISPVPVLDGSSVIFPSWRSRLEDMLAVQEDIKPASKLSKTICDAYEKNTLLAGFASKTTFGRPGMTQTYQLQICDHLLRGLNDFWKTIHDHLVYSPNKVSLDDAIGALEAHKIPTTTLLDHVNADSFNSASAAKTAAGTLERKVTILPTVPTRQLRRNQPHLKPVLAPLLQPNLAITLNTKGMKIVSMKLMSNGANGLNRQPLLVASTTPVQADGQFRWNVDFPHSAQRNVDFHTLLRGIL</sequence>
<comment type="caution">
    <text evidence="1">The sequence shown here is derived from an EMBL/GenBank/DDBJ whole genome shotgun (WGS) entry which is preliminary data.</text>
</comment>
<name>A0A0L0W038_9BASI</name>
<dbReference type="EMBL" id="AJIL01000010">
    <property type="protein sequence ID" value="KNF04884.1"/>
    <property type="molecule type" value="Genomic_DNA"/>
</dbReference>
<organism evidence="1 2">
    <name type="scientific">Puccinia striiformis f. sp. tritici PST-78</name>
    <dbReference type="NCBI Taxonomy" id="1165861"/>
    <lineage>
        <taxon>Eukaryota</taxon>
        <taxon>Fungi</taxon>
        <taxon>Dikarya</taxon>
        <taxon>Basidiomycota</taxon>
        <taxon>Pucciniomycotina</taxon>
        <taxon>Pucciniomycetes</taxon>
        <taxon>Pucciniales</taxon>
        <taxon>Pucciniaceae</taxon>
        <taxon>Puccinia</taxon>
    </lineage>
</organism>
<reference evidence="2" key="1">
    <citation type="submission" date="2014-03" db="EMBL/GenBank/DDBJ databases">
        <title>The Genome Sequence of Puccinia striiformis f. sp. tritici PST-78.</title>
        <authorList>
            <consortium name="The Broad Institute Genome Sequencing Platform"/>
            <person name="Cuomo C."/>
            <person name="Hulbert S."/>
            <person name="Chen X."/>
            <person name="Walker B."/>
            <person name="Young S.K."/>
            <person name="Zeng Q."/>
            <person name="Gargeya S."/>
            <person name="Fitzgerald M."/>
            <person name="Haas B."/>
            <person name="Abouelleil A."/>
            <person name="Alvarado L."/>
            <person name="Arachchi H.M."/>
            <person name="Berlin A.M."/>
            <person name="Chapman S.B."/>
            <person name="Goldberg J."/>
            <person name="Griggs A."/>
            <person name="Gujja S."/>
            <person name="Hansen M."/>
            <person name="Howarth C."/>
            <person name="Imamovic A."/>
            <person name="Larimer J."/>
            <person name="McCowan C."/>
            <person name="Montmayeur A."/>
            <person name="Murphy C."/>
            <person name="Neiman D."/>
            <person name="Pearson M."/>
            <person name="Priest M."/>
            <person name="Roberts A."/>
            <person name="Saif S."/>
            <person name="Shea T."/>
            <person name="Sisk P."/>
            <person name="Sykes S."/>
            <person name="Wortman J."/>
            <person name="Nusbaum C."/>
            <person name="Birren B."/>
        </authorList>
    </citation>
    <scope>NUCLEOTIDE SEQUENCE [LARGE SCALE GENOMIC DNA]</scope>
    <source>
        <strain evidence="2">race PST-78</strain>
    </source>
</reference>
<evidence type="ECO:0000313" key="2">
    <source>
        <dbReference type="Proteomes" id="UP000054564"/>
    </source>
</evidence>
<gene>
    <name evidence="1" type="ORF">PSTG_01941</name>
</gene>
<accession>A0A0L0W038</accession>
<protein>
    <submittedName>
        <fullName evidence="1">Uncharacterized protein</fullName>
    </submittedName>
</protein>
<proteinExistence type="predicted"/>